<keyword evidence="3" id="KW-1185">Reference proteome</keyword>
<dbReference type="InterPro" id="IPR000253">
    <property type="entry name" value="FHA_dom"/>
</dbReference>
<accession>A0A934TU89</accession>
<evidence type="ECO:0000313" key="3">
    <source>
        <dbReference type="Proteomes" id="UP000630528"/>
    </source>
</evidence>
<comment type="caution">
    <text evidence="2">The sequence shown here is derived from an EMBL/GenBank/DDBJ whole genome shotgun (WGS) entry which is preliminary data.</text>
</comment>
<proteinExistence type="predicted"/>
<dbReference type="RefSeq" id="WP_201173034.1">
    <property type="nucleotide sequence ID" value="NZ_JAEPWM010000006.1"/>
</dbReference>
<dbReference type="InterPro" id="IPR046883">
    <property type="entry name" value="T6SS_FHA_C"/>
</dbReference>
<dbReference type="SUPFAM" id="SSF49879">
    <property type="entry name" value="SMAD/FHA domain"/>
    <property type="match status" value="1"/>
</dbReference>
<evidence type="ECO:0000313" key="2">
    <source>
        <dbReference type="EMBL" id="MBK6007483.1"/>
    </source>
</evidence>
<dbReference type="InterPro" id="IPR008984">
    <property type="entry name" value="SMAD_FHA_dom_sf"/>
</dbReference>
<feature type="domain" description="FHA" evidence="1">
    <location>
        <begin position="25"/>
        <end position="68"/>
    </location>
</feature>
<gene>
    <name evidence="2" type="ORF">JJB11_15395</name>
</gene>
<name>A0A934TU89_9BURK</name>
<sequence length="365" mass="39295">MALHLHVRGPGLDVHRRLEEGDPALVLGRDTDCAVCLPDPERNISRRHLSVWNEGGQLHFHVLSVVNGIETAQGELPPGARGVLARGEVIALSAYRIEVAAAAAAANAARPADAWAEFERQAAQLVREGDGATVPAGPDADDPFEWGFHSTFGPDSGRGDLDAEALQPAHDLQPFLRGLGVEAQASFTQGALENLGRVTRIALLGLLQAAQAAAVARQEARSEDRSTAEVRELNPLRLEGTPEDKLGFLFGGQLAGAGFLPPDRAVAQLAGELTAHQHAMAEAARHAVQAVVQEFDPEVLKQRLLGGGARIFESARAWDAFVRDYAERRAEADEWTAQLMDRHFARAYARAMLRAKRNTPGRNGV</sequence>
<dbReference type="Proteomes" id="UP000630528">
    <property type="component" value="Unassembled WGS sequence"/>
</dbReference>
<protein>
    <submittedName>
        <fullName evidence="2">FHA domain-containing protein</fullName>
    </submittedName>
</protein>
<dbReference type="Pfam" id="PF20232">
    <property type="entry name" value="T6SS_FHA_C"/>
    <property type="match status" value="1"/>
</dbReference>
<dbReference type="EMBL" id="JAEPWM010000006">
    <property type="protein sequence ID" value="MBK6007483.1"/>
    <property type="molecule type" value="Genomic_DNA"/>
</dbReference>
<dbReference type="Pfam" id="PF00498">
    <property type="entry name" value="FHA"/>
    <property type="match status" value="1"/>
</dbReference>
<reference evidence="2" key="2">
    <citation type="submission" date="2021-01" db="EMBL/GenBank/DDBJ databases">
        <authorList>
            <person name="Kang M."/>
        </authorList>
    </citation>
    <scope>NUCLEOTIDE SEQUENCE</scope>
    <source>
        <strain evidence="2">KACC 17527</strain>
    </source>
</reference>
<dbReference type="CDD" id="cd00060">
    <property type="entry name" value="FHA"/>
    <property type="match status" value="1"/>
</dbReference>
<reference evidence="2" key="1">
    <citation type="journal article" date="2012" name="J. Microbiol. Biotechnol.">
        <title>Ramlibacter ginsenosidimutans sp. nov., with ginsenoside-converting activity.</title>
        <authorList>
            <person name="Wang L."/>
            <person name="An D.S."/>
            <person name="Kim S.G."/>
            <person name="Jin F.X."/>
            <person name="Kim S.C."/>
            <person name="Lee S.T."/>
            <person name="Im W.T."/>
        </authorList>
    </citation>
    <scope>NUCLEOTIDE SEQUENCE</scope>
    <source>
        <strain evidence="2">KACC 17527</strain>
    </source>
</reference>
<evidence type="ECO:0000259" key="1">
    <source>
        <dbReference type="PROSITE" id="PS50006"/>
    </source>
</evidence>
<dbReference type="Gene3D" id="2.60.200.20">
    <property type="match status" value="1"/>
</dbReference>
<organism evidence="2 3">
    <name type="scientific">Ramlibacter ginsenosidimutans</name>
    <dbReference type="NCBI Taxonomy" id="502333"/>
    <lineage>
        <taxon>Bacteria</taxon>
        <taxon>Pseudomonadati</taxon>
        <taxon>Pseudomonadota</taxon>
        <taxon>Betaproteobacteria</taxon>
        <taxon>Burkholderiales</taxon>
        <taxon>Comamonadaceae</taxon>
        <taxon>Ramlibacter</taxon>
    </lineage>
</organism>
<dbReference type="AlphaFoldDB" id="A0A934TU89"/>
<dbReference type="PROSITE" id="PS50006">
    <property type="entry name" value="FHA_DOMAIN"/>
    <property type="match status" value="1"/>
</dbReference>